<dbReference type="GO" id="GO:0006302">
    <property type="term" value="P:double-strand break repair"/>
    <property type="evidence" value="ECO:0007669"/>
    <property type="project" value="InterPro"/>
</dbReference>
<evidence type="ECO:0000256" key="7">
    <source>
        <dbReference type="ARBA" id="ARBA00022840"/>
    </source>
</evidence>
<comment type="caution">
    <text evidence="13">The sequence shown here is derived from an EMBL/GenBank/DDBJ whole genome shotgun (WGS) entry which is preliminary data.</text>
</comment>
<dbReference type="GO" id="GO:0017116">
    <property type="term" value="F:single-stranded DNA helicase activity"/>
    <property type="evidence" value="ECO:0007669"/>
    <property type="project" value="TreeGrafter"/>
</dbReference>
<name>A0A562VLA3_9BACT</name>
<evidence type="ECO:0000256" key="4">
    <source>
        <dbReference type="ARBA" id="ARBA00022801"/>
    </source>
</evidence>
<dbReference type="InterPro" id="IPR027417">
    <property type="entry name" value="P-loop_NTPase"/>
</dbReference>
<dbReference type="AlphaFoldDB" id="A0A562VLA3"/>
<evidence type="ECO:0000256" key="2">
    <source>
        <dbReference type="ARBA" id="ARBA00022741"/>
    </source>
</evidence>
<dbReference type="CDD" id="cd17933">
    <property type="entry name" value="DEXSc_RecD-like"/>
    <property type="match status" value="1"/>
</dbReference>
<keyword evidence="8" id="KW-0238">DNA-binding</keyword>
<evidence type="ECO:0000313" key="14">
    <source>
        <dbReference type="Proteomes" id="UP000319449"/>
    </source>
</evidence>
<evidence type="ECO:0000256" key="10">
    <source>
        <dbReference type="ARBA" id="ARBA00023235"/>
    </source>
</evidence>
<evidence type="ECO:0000256" key="6">
    <source>
        <dbReference type="ARBA" id="ARBA00022839"/>
    </source>
</evidence>
<keyword evidence="14" id="KW-1185">Reference proteome</keyword>
<dbReference type="PANTHER" id="PTHR43788:SF6">
    <property type="entry name" value="DNA HELICASE B"/>
    <property type="match status" value="1"/>
</dbReference>
<dbReference type="GO" id="GO:0003677">
    <property type="term" value="F:DNA binding"/>
    <property type="evidence" value="ECO:0007669"/>
    <property type="project" value="UniProtKB-KW"/>
</dbReference>
<dbReference type="OrthoDB" id="9763659at2"/>
<dbReference type="GO" id="GO:0009338">
    <property type="term" value="C:exodeoxyribonuclease V complex"/>
    <property type="evidence" value="ECO:0007669"/>
    <property type="project" value="InterPro"/>
</dbReference>
<keyword evidence="1" id="KW-0540">Nuclease</keyword>
<feature type="domain" description="RecBCD enzyme subunit RecD N-terminal" evidence="12">
    <location>
        <begin position="10"/>
        <end position="55"/>
    </location>
</feature>
<evidence type="ECO:0000256" key="8">
    <source>
        <dbReference type="ARBA" id="ARBA00023125"/>
    </source>
</evidence>
<accession>A0A562VLA3</accession>
<keyword evidence="10" id="KW-0413">Isomerase</keyword>
<keyword evidence="7" id="KW-0067">ATP-binding</keyword>
<dbReference type="NCBIfam" id="TIGR01447">
    <property type="entry name" value="recD"/>
    <property type="match status" value="1"/>
</dbReference>
<dbReference type="GO" id="GO:0006310">
    <property type="term" value="P:DNA recombination"/>
    <property type="evidence" value="ECO:0007669"/>
    <property type="project" value="InterPro"/>
</dbReference>
<keyword evidence="5 13" id="KW-0347">Helicase</keyword>
<evidence type="ECO:0000313" key="13">
    <source>
        <dbReference type="EMBL" id="TWJ18746.1"/>
    </source>
</evidence>
<dbReference type="GO" id="GO:0008854">
    <property type="term" value="F:exodeoxyribonuclease V activity"/>
    <property type="evidence" value="ECO:0007669"/>
    <property type="project" value="InterPro"/>
</dbReference>
<dbReference type="SUPFAM" id="SSF52540">
    <property type="entry name" value="P-loop containing nucleoside triphosphate hydrolases"/>
    <property type="match status" value="2"/>
</dbReference>
<dbReference type="Pfam" id="PF21185">
    <property type="entry name" value="RecD_N"/>
    <property type="match status" value="1"/>
</dbReference>
<keyword evidence="3" id="KW-0227">DNA damage</keyword>
<feature type="domain" description="UvrD-like helicase C-terminal" evidence="11">
    <location>
        <begin position="508"/>
        <end position="552"/>
    </location>
</feature>
<dbReference type="InterPro" id="IPR049550">
    <property type="entry name" value="RecD_N"/>
</dbReference>
<dbReference type="PANTHER" id="PTHR43788">
    <property type="entry name" value="DNA2/NAM7 HELICASE FAMILY MEMBER"/>
    <property type="match status" value="1"/>
</dbReference>
<dbReference type="InterPro" id="IPR050534">
    <property type="entry name" value="Coronavir_polyprotein_1ab"/>
</dbReference>
<dbReference type="Pfam" id="PF13538">
    <property type="entry name" value="UvrD_C_2"/>
    <property type="match status" value="1"/>
</dbReference>
<evidence type="ECO:0000256" key="1">
    <source>
        <dbReference type="ARBA" id="ARBA00022722"/>
    </source>
</evidence>
<evidence type="ECO:0000259" key="11">
    <source>
        <dbReference type="Pfam" id="PF13538"/>
    </source>
</evidence>
<dbReference type="HAMAP" id="MF_01487">
    <property type="entry name" value="RecD"/>
    <property type="match status" value="1"/>
</dbReference>
<evidence type="ECO:0000256" key="9">
    <source>
        <dbReference type="ARBA" id="ARBA00023204"/>
    </source>
</evidence>
<dbReference type="Gene3D" id="1.10.10.1020">
    <property type="entry name" value="RecBCD complex, subunit RecD, N-terminal domain"/>
    <property type="match status" value="1"/>
</dbReference>
<keyword evidence="6" id="KW-0269">Exonuclease</keyword>
<proteinExistence type="inferred from homology"/>
<dbReference type="Pfam" id="PF13245">
    <property type="entry name" value="AAA_19"/>
    <property type="match status" value="1"/>
</dbReference>
<dbReference type="Gene3D" id="3.40.50.300">
    <property type="entry name" value="P-loop containing nucleotide triphosphate hydrolases"/>
    <property type="match status" value="3"/>
</dbReference>
<sequence>MTALERDYSEIDRHFAAFICRLAGTAAEELHRAALLVSQAVGQGHVCVDLTTAGPDGWWHGLAEFPVVGSPGAFTPLVLDGAGRLYLHRYWRYEHDLAAAVLHKGGQQVPLDEALLREGLDRLFPDTIPGEVDWQRVAAMAAVRSGFAVISGGPGTGKTSTVVKILALLLEQAAGRPLAIALAAPTGKAAVRLQESIRTARERLNVAPEVRERIPAEVVTLHRLLGAGGSGRFRHDRENPLPHDLVVVDEASMVALPLMARLVTALKPRCRLILLGDRDQLASVEAGAVLGDICDTGRGHSFSPTFGSLVTRVAAMELPATGAEPLADSLVILRKSHRFAPDSGIAVASRLISAGEGAEALTVIRGDSFGELVWRDAPAPQALPEAFGPLVMAGFAPYLRAGSPLEALALFDRFRILCAVRRGPYGVEEVNRLVEAVLARAGLIDTRERWYRGRPVMVTANDYQLRLFNGDIGIVIPDPDGTPKVHFPSPDGGVRQLSPLRLPPHETVYAMTVHKSQGSEFTKVLMLLPYADTEICTRELIYTAMTRAREAVELWGNESGFLAAVSRRVERRSGLREALWGIS</sequence>
<dbReference type="EMBL" id="VLLN01000014">
    <property type="protein sequence ID" value="TWJ18746.1"/>
    <property type="molecule type" value="Genomic_DNA"/>
</dbReference>
<evidence type="ECO:0000256" key="3">
    <source>
        <dbReference type="ARBA" id="ARBA00022763"/>
    </source>
</evidence>
<gene>
    <name evidence="13" type="ORF">JN12_02381</name>
</gene>
<reference evidence="13 14" key="1">
    <citation type="submission" date="2019-07" db="EMBL/GenBank/DDBJ databases">
        <title>Genomic Encyclopedia of Archaeal and Bacterial Type Strains, Phase II (KMG-II): from individual species to whole genera.</title>
        <authorList>
            <person name="Goeker M."/>
        </authorList>
    </citation>
    <scope>NUCLEOTIDE SEQUENCE [LARGE SCALE GENOMIC DNA]</scope>
    <source>
        <strain evidence="13 14">ATCC BAA-1139</strain>
    </source>
</reference>
<dbReference type="InterPro" id="IPR041851">
    <property type="entry name" value="RecD_N_sf"/>
</dbReference>
<dbReference type="RefSeq" id="WP_145023013.1">
    <property type="nucleotide sequence ID" value="NZ_VLLN01000014.1"/>
</dbReference>
<evidence type="ECO:0000259" key="12">
    <source>
        <dbReference type="Pfam" id="PF21185"/>
    </source>
</evidence>
<protein>
    <submittedName>
        <fullName evidence="13">DNA helicase/exodeoxyribonuclease V alpha subunit</fullName>
    </submittedName>
</protein>
<organism evidence="13 14">
    <name type="scientific">Geobacter argillaceus</name>
    <dbReference type="NCBI Taxonomy" id="345631"/>
    <lineage>
        <taxon>Bacteria</taxon>
        <taxon>Pseudomonadati</taxon>
        <taxon>Thermodesulfobacteriota</taxon>
        <taxon>Desulfuromonadia</taxon>
        <taxon>Geobacterales</taxon>
        <taxon>Geobacteraceae</taxon>
        <taxon>Geobacter</taxon>
    </lineage>
</organism>
<dbReference type="InterPro" id="IPR027785">
    <property type="entry name" value="UvrD-like_helicase_C"/>
</dbReference>
<evidence type="ECO:0000256" key="5">
    <source>
        <dbReference type="ARBA" id="ARBA00022806"/>
    </source>
</evidence>
<keyword evidence="2" id="KW-0547">Nucleotide-binding</keyword>
<dbReference type="Proteomes" id="UP000319449">
    <property type="component" value="Unassembled WGS sequence"/>
</dbReference>
<keyword evidence="9" id="KW-0234">DNA repair</keyword>
<dbReference type="GO" id="GO:0005524">
    <property type="term" value="F:ATP binding"/>
    <property type="evidence" value="ECO:0007669"/>
    <property type="project" value="UniProtKB-KW"/>
</dbReference>
<dbReference type="InterPro" id="IPR006344">
    <property type="entry name" value="RecD"/>
</dbReference>
<keyword evidence="4" id="KW-0378">Hydrolase</keyword>
<dbReference type="CDD" id="cd18809">
    <property type="entry name" value="SF1_C_RecD"/>
    <property type="match status" value="1"/>
</dbReference>